<accession>A0A5D2E7F6</accession>
<evidence type="ECO:0000313" key="1">
    <source>
        <dbReference type="EMBL" id="TYG89275.1"/>
    </source>
</evidence>
<proteinExistence type="predicted"/>
<sequence>MPENTGLVPDTGRFGVLDIFRFCYFAISVPRIRHPLDLRRQYPQVQPQLGRLQARHRFGRKWRRSLFLPVQIAQIAPPKILHWCLELV</sequence>
<gene>
    <name evidence="1" type="ORF">ES288_A12G086800v1</name>
</gene>
<reference evidence="1 2" key="1">
    <citation type="submission" date="2019-06" db="EMBL/GenBank/DDBJ databases">
        <title>WGS assembly of Gossypium darwinii.</title>
        <authorList>
            <person name="Chen Z.J."/>
            <person name="Sreedasyam A."/>
            <person name="Ando A."/>
            <person name="Song Q."/>
            <person name="De L."/>
            <person name="Hulse-Kemp A."/>
            <person name="Ding M."/>
            <person name="Ye W."/>
            <person name="Kirkbride R."/>
            <person name="Jenkins J."/>
            <person name="Plott C."/>
            <person name="Lovell J."/>
            <person name="Lin Y.-M."/>
            <person name="Vaughn R."/>
            <person name="Liu B."/>
            <person name="Li W."/>
            <person name="Simpson S."/>
            <person name="Scheffler B."/>
            <person name="Saski C."/>
            <person name="Grover C."/>
            <person name="Hu G."/>
            <person name="Conover J."/>
            <person name="Carlson J."/>
            <person name="Shu S."/>
            <person name="Boston L."/>
            <person name="Williams M."/>
            <person name="Peterson D."/>
            <person name="Mcgee K."/>
            <person name="Jones D."/>
            <person name="Wendel J."/>
            <person name="Stelly D."/>
            <person name="Grimwood J."/>
            <person name="Schmutz J."/>
        </authorList>
    </citation>
    <scope>NUCLEOTIDE SEQUENCE [LARGE SCALE GENOMIC DNA]</scope>
    <source>
        <strain evidence="1">1808015.09</strain>
    </source>
</reference>
<name>A0A5D2E7F6_GOSDA</name>
<protein>
    <submittedName>
        <fullName evidence="1">Uncharacterized protein</fullName>
    </submittedName>
</protein>
<dbReference type="Proteomes" id="UP000323506">
    <property type="component" value="Chromosome A12"/>
</dbReference>
<keyword evidence="2" id="KW-1185">Reference proteome</keyword>
<organism evidence="1 2">
    <name type="scientific">Gossypium darwinii</name>
    <name type="common">Darwin's cotton</name>
    <name type="synonym">Gossypium barbadense var. darwinii</name>
    <dbReference type="NCBI Taxonomy" id="34276"/>
    <lineage>
        <taxon>Eukaryota</taxon>
        <taxon>Viridiplantae</taxon>
        <taxon>Streptophyta</taxon>
        <taxon>Embryophyta</taxon>
        <taxon>Tracheophyta</taxon>
        <taxon>Spermatophyta</taxon>
        <taxon>Magnoliopsida</taxon>
        <taxon>eudicotyledons</taxon>
        <taxon>Gunneridae</taxon>
        <taxon>Pentapetalae</taxon>
        <taxon>rosids</taxon>
        <taxon>malvids</taxon>
        <taxon>Malvales</taxon>
        <taxon>Malvaceae</taxon>
        <taxon>Malvoideae</taxon>
        <taxon>Gossypium</taxon>
    </lineage>
</organism>
<dbReference type="EMBL" id="CM017699">
    <property type="protein sequence ID" value="TYG89275.1"/>
    <property type="molecule type" value="Genomic_DNA"/>
</dbReference>
<dbReference type="AlphaFoldDB" id="A0A5D2E7F6"/>
<evidence type="ECO:0000313" key="2">
    <source>
        <dbReference type="Proteomes" id="UP000323506"/>
    </source>
</evidence>